<dbReference type="GO" id="GO:0006152">
    <property type="term" value="P:purine nucleoside catabolic process"/>
    <property type="evidence" value="ECO:0007669"/>
    <property type="project" value="TreeGrafter"/>
</dbReference>
<dbReference type="AlphaFoldDB" id="A0A4Q0NT22"/>
<evidence type="ECO:0000256" key="3">
    <source>
        <dbReference type="ARBA" id="ARBA00048447"/>
    </source>
</evidence>
<proteinExistence type="predicted"/>
<dbReference type="OrthoDB" id="9772602at2"/>
<evidence type="ECO:0000256" key="1">
    <source>
        <dbReference type="ARBA" id="ARBA00011888"/>
    </source>
</evidence>
<evidence type="ECO:0000313" key="5">
    <source>
        <dbReference type="EMBL" id="RXG13405.1"/>
    </source>
</evidence>
<dbReference type="SUPFAM" id="SSF53167">
    <property type="entry name" value="Purine and uridine phosphorylases"/>
    <property type="match status" value="1"/>
</dbReference>
<sequence length="290" mass="32662">MTLAPSELILNEDGSIYHLHLLPEHIAETIITVGDPDRVETVTKHFDTIEFSTQKREFKTQTGSYKGKRLSVISTGIGTDNIDIVLNELDALVNIDFETRSIKKDLKTLNIIRLGTSGSIQQDIPVDSVLISKKALGFDALLHFYENESHRDRAFENAFVKHANWSLEKSKPYCILANQDLFNHFKEDNIYSGITATNIGFYGPQGRKLRLNTQDPQMNKRLESFSYSGESITNLEMETSGIYGLSLLLGHRALSINAILANRTKETFSSQPSKIVEDMIVWALDRIALL</sequence>
<dbReference type="PANTHER" id="PTHR43691">
    <property type="entry name" value="URIDINE PHOSPHORYLASE"/>
    <property type="match status" value="1"/>
</dbReference>
<dbReference type="EMBL" id="QOVI01000005">
    <property type="protein sequence ID" value="RXG13405.1"/>
    <property type="molecule type" value="Genomic_DNA"/>
</dbReference>
<dbReference type="Gene3D" id="3.40.50.1580">
    <property type="entry name" value="Nucleoside phosphorylase domain"/>
    <property type="match status" value="1"/>
</dbReference>
<reference evidence="5 6" key="1">
    <citation type="submission" date="2018-07" db="EMBL/GenBank/DDBJ databases">
        <title>Leeuwenhoekiella genomics.</title>
        <authorList>
            <person name="Tahon G."/>
            <person name="Willems A."/>
        </authorList>
    </citation>
    <scope>NUCLEOTIDE SEQUENCE [LARGE SCALE GENOMIC DNA]</scope>
    <source>
        <strain evidence="5 6">R-50232</strain>
    </source>
</reference>
<dbReference type="GO" id="GO:0005829">
    <property type="term" value="C:cytosol"/>
    <property type="evidence" value="ECO:0007669"/>
    <property type="project" value="TreeGrafter"/>
</dbReference>
<comment type="catalytic activity">
    <reaction evidence="3">
        <text>uridine + phosphate = alpha-D-ribose 1-phosphate + uracil</text>
        <dbReference type="Rhea" id="RHEA:24388"/>
        <dbReference type="ChEBI" id="CHEBI:16704"/>
        <dbReference type="ChEBI" id="CHEBI:17568"/>
        <dbReference type="ChEBI" id="CHEBI:43474"/>
        <dbReference type="ChEBI" id="CHEBI:57720"/>
        <dbReference type="EC" id="2.4.2.3"/>
    </reaction>
</comment>
<dbReference type="GO" id="GO:0004850">
    <property type="term" value="F:uridine phosphorylase activity"/>
    <property type="evidence" value="ECO:0007669"/>
    <property type="project" value="UniProtKB-EC"/>
</dbReference>
<comment type="caution">
    <text evidence="5">The sequence shown here is derived from an EMBL/GenBank/DDBJ whole genome shotgun (WGS) entry which is preliminary data.</text>
</comment>
<dbReference type="RefSeq" id="WP_128762164.1">
    <property type="nucleotide sequence ID" value="NZ_QOVI01000005.1"/>
</dbReference>
<feature type="domain" description="Nucleoside phosphorylase" evidence="4">
    <location>
        <begin position="30"/>
        <end position="265"/>
    </location>
</feature>
<dbReference type="EC" id="2.4.2.3" evidence="1"/>
<dbReference type="CDD" id="cd00436">
    <property type="entry name" value="UP_TbUP-like"/>
    <property type="match status" value="1"/>
</dbReference>
<evidence type="ECO:0000256" key="2">
    <source>
        <dbReference type="ARBA" id="ARBA00021980"/>
    </source>
</evidence>
<dbReference type="Pfam" id="PF01048">
    <property type="entry name" value="PNP_UDP_1"/>
    <property type="match status" value="1"/>
</dbReference>
<evidence type="ECO:0000313" key="6">
    <source>
        <dbReference type="Proteomes" id="UP000289821"/>
    </source>
</evidence>
<accession>A0A4Q0NT22</accession>
<name>A0A4Q0NT22_9FLAO</name>
<dbReference type="InterPro" id="IPR035994">
    <property type="entry name" value="Nucleoside_phosphorylase_sf"/>
</dbReference>
<dbReference type="InterPro" id="IPR000845">
    <property type="entry name" value="Nucleoside_phosphorylase_d"/>
</dbReference>
<dbReference type="Proteomes" id="UP000289821">
    <property type="component" value="Unassembled WGS sequence"/>
</dbReference>
<organism evidence="5 6">
    <name type="scientific">Leeuwenhoekiella aestuarii</name>
    <dbReference type="NCBI Taxonomy" id="2249426"/>
    <lineage>
        <taxon>Bacteria</taxon>
        <taxon>Pseudomonadati</taxon>
        <taxon>Bacteroidota</taxon>
        <taxon>Flavobacteriia</taxon>
        <taxon>Flavobacteriales</taxon>
        <taxon>Flavobacteriaceae</taxon>
        <taxon>Leeuwenhoekiella</taxon>
    </lineage>
</organism>
<dbReference type="GO" id="GO:0004731">
    <property type="term" value="F:purine-nucleoside phosphorylase activity"/>
    <property type="evidence" value="ECO:0007669"/>
    <property type="project" value="TreeGrafter"/>
</dbReference>
<evidence type="ECO:0000259" key="4">
    <source>
        <dbReference type="Pfam" id="PF01048"/>
    </source>
</evidence>
<keyword evidence="6" id="KW-1185">Reference proteome</keyword>
<protein>
    <recommendedName>
        <fullName evidence="2">Uridine phosphorylase</fullName>
        <ecNumber evidence="1">2.4.2.3</ecNumber>
    </recommendedName>
</protein>
<gene>
    <name evidence="5" type="ORF">DSM04_105386</name>
</gene>
<dbReference type="PANTHER" id="PTHR43691:SF11">
    <property type="entry name" value="FI09636P-RELATED"/>
    <property type="match status" value="1"/>
</dbReference>